<dbReference type="Gene3D" id="2.170.190.11">
    <property type="entry name" value="Molybdopterin biosynthesis moea protein, domain 3"/>
    <property type="match status" value="1"/>
</dbReference>
<dbReference type="InterPro" id="IPR036425">
    <property type="entry name" value="MoaB/Mog-like_dom_sf"/>
</dbReference>
<evidence type="ECO:0000256" key="1">
    <source>
        <dbReference type="ARBA" id="ARBA00002901"/>
    </source>
</evidence>
<dbReference type="PANTHER" id="PTHR10192">
    <property type="entry name" value="MOLYBDOPTERIN BIOSYNTHESIS PROTEIN"/>
    <property type="match status" value="1"/>
</dbReference>
<dbReference type="Pfam" id="PF03454">
    <property type="entry name" value="MoeA_C"/>
    <property type="match status" value="1"/>
</dbReference>
<evidence type="ECO:0000256" key="2">
    <source>
        <dbReference type="ARBA" id="ARBA00005046"/>
    </source>
</evidence>
<dbReference type="InterPro" id="IPR036135">
    <property type="entry name" value="MoeA_linker/N_sf"/>
</dbReference>
<dbReference type="Pfam" id="PF03453">
    <property type="entry name" value="MoeA_N"/>
    <property type="match status" value="1"/>
</dbReference>
<comment type="cofactor">
    <cofactor evidence="7">
        <name>Mg(2+)</name>
        <dbReference type="ChEBI" id="CHEBI:18420"/>
    </cofactor>
</comment>
<dbReference type="Gene3D" id="2.40.340.10">
    <property type="entry name" value="MoeA, C-terminal, domain IV"/>
    <property type="match status" value="1"/>
</dbReference>
<feature type="compositionally biased region" description="Gly residues" evidence="8">
    <location>
        <begin position="51"/>
        <end position="60"/>
    </location>
</feature>
<evidence type="ECO:0000256" key="8">
    <source>
        <dbReference type="SAM" id="MobiDB-lite"/>
    </source>
</evidence>
<evidence type="ECO:0000256" key="7">
    <source>
        <dbReference type="RuleBase" id="RU365090"/>
    </source>
</evidence>
<comment type="function">
    <text evidence="1 7">Catalyzes the insertion of molybdate into adenylated molybdopterin with the concomitant release of AMP.</text>
</comment>
<keyword evidence="7" id="KW-0808">Transferase</keyword>
<dbReference type="Gene3D" id="3.90.105.10">
    <property type="entry name" value="Molybdopterin biosynthesis moea protein, domain 2"/>
    <property type="match status" value="1"/>
</dbReference>
<dbReference type="SUPFAM" id="SSF63882">
    <property type="entry name" value="MoeA N-terminal region -like"/>
    <property type="match status" value="1"/>
</dbReference>
<comment type="caution">
    <text evidence="10">The sequence shown here is derived from an EMBL/GenBank/DDBJ whole genome shotgun (WGS) entry which is preliminary data.</text>
</comment>
<name>A0ABU7K3I2_9ACTN</name>
<dbReference type="SUPFAM" id="SSF63867">
    <property type="entry name" value="MoeA C-terminal domain-like"/>
    <property type="match status" value="1"/>
</dbReference>
<evidence type="ECO:0000259" key="9">
    <source>
        <dbReference type="SMART" id="SM00852"/>
    </source>
</evidence>
<evidence type="ECO:0000256" key="5">
    <source>
        <dbReference type="ARBA" id="ARBA00023150"/>
    </source>
</evidence>
<keyword evidence="7" id="KW-0460">Magnesium</keyword>
<keyword evidence="4 7" id="KW-0500">Molybdenum</keyword>
<feature type="compositionally biased region" description="Basic and acidic residues" evidence="8">
    <location>
        <begin position="22"/>
        <end position="35"/>
    </location>
</feature>
<feature type="compositionally biased region" description="Low complexity" evidence="8">
    <location>
        <begin position="36"/>
        <end position="50"/>
    </location>
</feature>
<dbReference type="Proteomes" id="UP001356095">
    <property type="component" value="Unassembled WGS sequence"/>
</dbReference>
<dbReference type="EMBL" id="JAUZMY010000004">
    <property type="protein sequence ID" value="MEE2036801.1"/>
    <property type="molecule type" value="Genomic_DNA"/>
</dbReference>
<organism evidence="10 11">
    <name type="scientific">Nocardiopsis codii</name>
    <dbReference type="NCBI Taxonomy" id="3065942"/>
    <lineage>
        <taxon>Bacteria</taxon>
        <taxon>Bacillati</taxon>
        <taxon>Actinomycetota</taxon>
        <taxon>Actinomycetes</taxon>
        <taxon>Streptosporangiales</taxon>
        <taxon>Nocardiopsidaceae</taxon>
        <taxon>Nocardiopsis</taxon>
    </lineage>
</organism>
<evidence type="ECO:0000313" key="11">
    <source>
        <dbReference type="Proteomes" id="UP001356095"/>
    </source>
</evidence>
<feature type="compositionally biased region" description="Basic and acidic residues" evidence="8">
    <location>
        <begin position="1"/>
        <end position="13"/>
    </location>
</feature>
<dbReference type="InterPro" id="IPR036688">
    <property type="entry name" value="MoeA_C_domain_IV_sf"/>
</dbReference>
<proteinExistence type="inferred from homology"/>
<evidence type="ECO:0000256" key="3">
    <source>
        <dbReference type="ARBA" id="ARBA00010763"/>
    </source>
</evidence>
<dbReference type="SUPFAM" id="SSF53218">
    <property type="entry name" value="Molybdenum cofactor biosynthesis proteins"/>
    <property type="match status" value="1"/>
</dbReference>
<evidence type="ECO:0000256" key="4">
    <source>
        <dbReference type="ARBA" id="ARBA00022505"/>
    </source>
</evidence>
<feature type="domain" description="MoaB/Mog" evidence="9">
    <location>
        <begin position="233"/>
        <end position="368"/>
    </location>
</feature>
<keyword evidence="5 7" id="KW-0501">Molybdenum cofactor biosynthesis</keyword>
<dbReference type="Pfam" id="PF00994">
    <property type="entry name" value="MoCF_biosynth"/>
    <property type="match status" value="1"/>
</dbReference>
<dbReference type="InterPro" id="IPR001453">
    <property type="entry name" value="MoaB/Mog_dom"/>
</dbReference>
<evidence type="ECO:0000256" key="6">
    <source>
        <dbReference type="ARBA" id="ARBA00047317"/>
    </source>
</evidence>
<dbReference type="PANTHER" id="PTHR10192:SF5">
    <property type="entry name" value="GEPHYRIN"/>
    <property type="match status" value="1"/>
</dbReference>
<comment type="pathway">
    <text evidence="2 7">Cofactor biosynthesis; molybdopterin biosynthesis.</text>
</comment>
<gene>
    <name evidence="10" type="ORF">Q8791_06150</name>
</gene>
<protein>
    <recommendedName>
        <fullName evidence="7">Molybdopterin molybdenumtransferase</fullName>
        <ecNumber evidence="7">2.10.1.1</ecNumber>
    </recommendedName>
</protein>
<evidence type="ECO:0000313" key="10">
    <source>
        <dbReference type="EMBL" id="MEE2036801.1"/>
    </source>
</evidence>
<dbReference type="CDD" id="cd00887">
    <property type="entry name" value="MoeA"/>
    <property type="match status" value="1"/>
</dbReference>
<keyword evidence="7" id="KW-0479">Metal-binding</keyword>
<dbReference type="EC" id="2.10.1.1" evidence="7"/>
<dbReference type="InterPro" id="IPR005111">
    <property type="entry name" value="MoeA_C_domain_IV"/>
</dbReference>
<reference evidence="10 11" key="1">
    <citation type="submission" date="2023-08" db="EMBL/GenBank/DDBJ databases">
        <authorList>
            <person name="Girao M."/>
            <person name="Carvalho M.F."/>
        </authorList>
    </citation>
    <scope>NUCLEOTIDE SEQUENCE [LARGE SCALE GENOMIC DNA]</scope>
    <source>
        <strain evidence="10 11">CT-R113</strain>
    </source>
</reference>
<dbReference type="InterPro" id="IPR005110">
    <property type="entry name" value="MoeA_linker/N"/>
</dbReference>
<dbReference type="RefSeq" id="WP_330090598.1">
    <property type="nucleotide sequence ID" value="NZ_JAUZMY010000004.1"/>
</dbReference>
<keyword evidence="11" id="KW-1185">Reference proteome</keyword>
<accession>A0ABU7K3I2</accession>
<dbReference type="InterPro" id="IPR038987">
    <property type="entry name" value="MoeA-like"/>
</dbReference>
<dbReference type="SMART" id="SM00852">
    <property type="entry name" value="MoCF_biosynth"/>
    <property type="match status" value="1"/>
</dbReference>
<sequence>MGRSGDIRGDTRRGGVPGAHGAHAEHGPHEDHRAAGADAARPAHGSTGVPAGPGGRGAHGSRGAHRSWAQARAEAVALGARRGAAQREVPLDRALGGVLGADVRALVGLPAFDASAMDGFAVAGPGPWLLVGRQLAGAPASSAGLRPGEAVEIATGARVPKGAESVLPYERATTRDGKVEGPAERGRHVRWAGEETAPGETVLTRGSVIGPAVLGLAASLGHETLPVSCPRLSVLVTGDEVATEGLPGDGRVRDAIGPLLPGIAGWAGARLERVRHLGDDRSALLAEAEGGDTDVVAVCGSSSRGPADHFRSVLDDLGATVVVDGVACRPGHPQLLAYTDRTVFVGLPGNPGAALVAAVTLLVPLLSAMTGRADPGRRLPRAALDHGVVPHPADTRLIAVRLADGRAVPVGHDRPGSLRGAALADAYAVVPPDWDGAEVELVGLP</sequence>
<dbReference type="Gene3D" id="3.40.980.10">
    <property type="entry name" value="MoaB/Mog-like domain"/>
    <property type="match status" value="1"/>
</dbReference>
<feature type="region of interest" description="Disordered" evidence="8">
    <location>
        <begin position="1"/>
        <end position="68"/>
    </location>
</feature>
<comment type="similarity">
    <text evidence="3 7">Belongs to the MoeA family.</text>
</comment>
<comment type="catalytic activity">
    <reaction evidence="6">
        <text>adenylyl-molybdopterin + molybdate = Mo-molybdopterin + AMP + H(+)</text>
        <dbReference type="Rhea" id="RHEA:35047"/>
        <dbReference type="ChEBI" id="CHEBI:15378"/>
        <dbReference type="ChEBI" id="CHEBI:36264"/>
        <dbReference type="ChEBI" id="CHEBI:62727"/>
        <dbReference type="ChEBI" id="CHEBI:71302"/>
        <dbReference type="ChEBI" id="CHEBI:456215"/>
        <dbReference type="EC" id="2.10.1.1"/>
    </reaction>
</comment>